<dbReference type="SUPFAM" id="SSF57889">
    <property type="entry name" value="Cysteine-rich domain"/>
    <property type="match status" value="1"/>
</dbReference>
<evidence type="ECO:0000313" key="4">
    <source>
        <dbReference type="Ensembl" id="ENSCANP00000011404.1"/>
    </source>
</evidence>
<evidence type="ECO:0000256" key="1">
    <source>
        <dbReference type="ARBA" id="ARBA00022723"/>
    </source>
</evidence>
<evidence type="ECO:0000313" key="5">
    <source>
        <dbReference type="Proteomes" id="UP000233080"/>
    </source>
</evidence>
<proteinExistence type="predicted"/>
<dbReference type="FunFam" id="3.30.60.20:FF:000047">
    <property type="entry name" value="Diacylglycerol kinase"/>
    <property type="match status" value="1"/>
</dbReference>
<evidence type="ECO:0000259" key="3">
    <source>
        <dbReference type="PROSITE" id="PS50081"/>
    </source>
</evidence>
<dbReference type="PROSITE" id="PS00479">
    <property type="entry name" value="ZF_DAG_PE_1"/>
    <property type="match status" value="1"/>
</dbReference>
<dbReference type="Ensembl" id="ENSCANT00000034303.1">
    <property type="protein sequence ID" value="ENSCANP00000011404.1"/>
    <property type="gene ID" value="ENSCANG00000029040.1"/>
</dbReference>
<feature type="domain" description="Phorbol-ester/DAG-type" evidence="3">
    <location>
        <begin position="9"/>
        <end position="57"/>
    </location>
</feature>
<name>A0A2K5I441_COLAP</name>
<organism evidence="4 5">
    <name type="scientific">Colobus angolensis palliatus</name>
    <name type="common">Peters' Angolan colobus</name>
    <dbReference type="NCBI Taxonomy" id="336983"/>
    <lineage>
        <taxon>Eukaryota</taxon>
        <taxon>Metazoa</taxon>
        <taxon>Chordata</taxon>
        <taxon>Craniata</taxon>
        <taxon>Vertebrata</taxon>
        <taxon>Euteleostomi</taxon>
        <taxon>Mammalia</taxon>
        <taxon>Eutheria</taxon>
        <taxon>Euarchontoglires</taxon>
        <taxon>Primates</taxon>
        <taxon>Haplorrhini</taxon>
        <taxon>Catarrhini</taxon>
        <taxon>Cercopithecidae</taxon>
        <taxon>Colobinae</taxon>
        <taxon>Colobus</taxon>
    </lineage>
</organism>
<dbReference type="PROSITE" id="PS50081">
    <property type="entry name" value="ZF_DAG_PE_2"/>
    <property type="match status" value="1"/>
</dbReference>
<evidence type="ECO:0000256" key="2">
    <source>
        <dbReference type="ARBA" id="ARBA00022833"/>
    </source>
</evidence>
<keyword evidence="2" id="KW-0862">Zinc</keyword>
<protein>
    <recommendedName>
        <fullName evidence="3">Phorbol-ester/DAG-type domain-containing protein</fullName>
    </recommendedName>
</protein>
<keyword evidence="5" id="KW-1185">Reference proteome</keyword>
<dbReference type="Pfam" id="PF00130">
    <property type="entry name" value="C1_1"/>
    <property type="match status" value="1"/>
</dbReference>
<dbReference type="GO" id="GO:0046872">
    <property type="term" value="F:metal ion binding"/>
    <property type="evidence" value="ECO:0007669"/>
    <property type="project" value="UniProtKB-KW"/>
</dbReference>
<dbReference type="Proteomes" id="UP000233080">
    <property type="component" value="Unassembled WGS sequence"/>
</dbReference>
<dbReference type="Gene3D" id="3.30.60.20">
    <property type="match status" value="1"/>
</dbReference>
<reference evidence="4" key="2">
    <citation type="submission" date="2025-09" db="UniProtKB">
        <authorList>
            <consortium name="Ensembl"/>
        </authorList>
    </citation>
    <scope>IDENTIFICATION</scope>
</reference>
<dbReference type="InterPro" id="IPR002219">
    <property type="entry name" value="PKC_DAG/PE"/>
</dbReference>
<dbReference type="AlphaFoldDB" id="A0A2K5I441"/>
<sequence length="144" mass="15819">MLTLKDDGQHMWRPKRFPRPVYCNLCESSIGLGKQGLSCNLCKYTVHDQCAMKALPCEVSTYAKSRKDIGVSDLKPLLPTSPPSWPWPLAHCCPQLLPPLDPAQTLPDKGLPFSPRSNHMCGCEEAVSQDAAIAVRKRSGSTTV</sequence>
<keyword evidence="1" id="KW-0479">Metal-binding</keyword>
<dbReference type="InterPro" id="IPR046349">
    <property type="entry name" value="C1-like_sf"/>
</dbReference>
<reference evidence="4" key="1">
    <citation type="submission" date="2025-08" db="UniProtKB">
        <authorList>
            <consortium name="Ensembl"/>
        </authorList>
    </citation>
    <scope>IDENTIFICATION</scope>
</reference>
<accession>A0A2K5I441</accession>
<dbReference type="SMART" id="SM00109">
    <property type="entry name" value="C1"/>
    <property type="match status" value="1"/>
</dbReference>